<dbReference type="SUPFAM" id="SSF69118">
    <property type="entry name" value="AhpD-like"/>
    <property type="match status" value="1"/>
</dbReference>
<dbReference type="PANTHER" id="PTHR33570">
    <property type="entry name" value="4-CARBOXYMUCONOLACTONE DECARBOXYLASE FAMILY PROTEIN"/>
    <property type="match status" value="1"/>
</dbReference>
<name>A0A9D1I8K5_9CLOT</name>
<organism evidence="2 3">
    <name type="scientific">Candidatus Egerieisoma faecipullorum</name>
    <dbReference type="NCBI Taxonomy" id="2840963"/>
    <lineage>
        <taxon>Bacteria</taxon>
        <taxon>Bacillati</taxon>
        <taxon>Bacillota</taxon>
        <taxon>Clostridia</taxon>
        <taxon>Eubacteriales</taxon>
        <taxon>Clostridiaceae</taxon>
        <taxon>Clostridiaceae incertae sedis</taxon>
        <taxon>Candidatus Egerieisoma</taxon>
    </lineage>
</organism>
<sequence>MNLQETDPEFMERFEHFALHEVVSEENQGLEERTRSIAILAALIGCQGTDAYREMLPHAFRVGITPVMVKEIVYQAADYLGYARMLPFLKITNEILTQRGVPLPLDGQATTTPDNRLEKGVQIQAEIFGEQMKEAWKNGHINRWLAANCFGDYYTRTGLTLAQRELITFCFLMAQGGCEPQLIAHTKGNINLGNDKDFLIRVVSQCLPYIGYPRSLNAISCINKAVEE</sequence>
<dbReference type="PANTHER" id="PTHR33570:SF2">
    <property type="entry name" value="CARBOXYMUCONOLACTONE DECARBOXYLASE-LIKE DOMAIN-CONTAINING PROTEIN"/>
    <property type="match status" value="1"/>
</dbReference>
<dbReference type="Pfam" id="PF02627">
    <property type="entry name" value="CMD"/>
    <property type="match status" value="2"/>
</dbReference>
<protein>
    <submittedName>
        <fullName evidence="2">Carboxymuconolactone decarboxylase family protein</fullName>
    </submittedName>
</protein>
<dbReference type="InterPro" id="IPR029032">
    <property type="entry name" value="AhpD-like"/>
</dbReference>
<feature type="domain" description="Carboxymuconolactone decarboxylase-like" evidence="1">
    <location>
        <begin position="143"/>
        <end position="221"/>
    </location>
</feature>
<reference evidence="2" key="2">
    <citation type="journal article" date="2021" name="PeerJ">
        <title>Extensive microbial diversity within the chicken gut microbiome revealed by metagenomics and culture.</title>
        <authorList>
            <person name="Gilroy R."/>
            <person name="Ravi A."/>
            <person name="Getino M."/>
            <person name="Pursley I."/>
            <person name="Horton D.L."/>
            <person name="Alikhan N.F."/>
            <person name="Baker D."/>
            <person name="Gharbi K."/>
            <person name="Hall N."/>
            <person name="Watson M."/>
            <person name="Adriaenssens E.M."/>
            <person name="Foster-Nyarko E."/>
            <person name="Jarju S."/>
            <person name="Secka A."/>
            <person name="Antonio M."/>
            <person name="Oren A."/>
            <person name="Chaudhuri R.R."/>
            <person name="La Ragione R."/>
            <person name="Hildebrand F."/>
            <person name="Pallen M.J."/>
        </authorList>
    </citation>
    <scope>NUCLEOTIDE SEQUENCE</scope>
    <source>
        <strain evidence="2">CHK195-4489</strain>
    </source>
</reference>
<gene>
    <name evidence="2" type="ORF">IAD50_07540</name>
</gene>
<dbReference type="Proteomes" id="UP000824089">
    <property type="component" value="Unassembled WGS sequence"/>
</dbReference>
<dbReference type="AlphaFoldDB" id="A0A9D1I8K5"/>
<dbReference type="InterPro" id="IPR003779">
    <property type="entry name" value="CMD-like"/>
</dbReference>
<feature type="domain" description="Carboxymuconolactone decarboxylase-like" evidence="1">
    <location>
        <begin position="8"/>
        <end position="93"/>
    </location>
</feature>
<reference evidence="2" key="1">
    <citation type="submission" date="2020-10" db="EMBL/GenBank/DDBJ databases">
        <authorList>
            <person name="Gilroy R."/>
        </authorList>
    </citation>
    <scope>NUCLEOTIDE SEQUENCE</scope>
    <source>
        <strain evidence="2">CHK195-4489</strain>
    </source>
</reference>
<dbReference type="EMBL" id="DVMM01000161">
    <property type="protein sequence ID" value="HIU30131.1"/>
    <property type="molecule type" value="Genomic_DNA"/>
</dbReference>
<dbReference type="InterPro" id="IPR052512">
    <property type="entry name" value="4CMD/NDH-1_regulator"/>
</dbReference>
<comment type="caution">
    <text evidence="2">The sequence shown here is derived from an EMBL/GenBank/DDBJ whole genome shotgun (WGS) entry which is preliminary data.</text>
</comment>
<accession>A0A9D1I8K5</accession>
<evidence type="ECO:0000259" key="1">
    <source>
        <dbReference type="Pfam" id="PF02627"/>
    </source>
</evidence>
<evidence type="ECO:0000313" key="2">
    <source>
        <dbReference type="EMBL" id="HIU30131.1"/>
    </source>
</evidence>
<evidence type="ECO:0000313" key="3">
    <source>
        <dbReference type="Proteomes" id="UP000824089"/>
    </source>
</evidence>
<dbReference type="GO" id="GO:0051920">
    <property type="term" value="F:peroxiredoxin activity"/>
    <property type="evidence" value="ECO:0007669"/>
    <property type="project" value="InterPro"/>
</dbReference>
<proteinExistence type="predicted"/>
<dbReference type="Gene3D" id="1.20.1290.10">
    <property type="entry name" value="AhpD-like"/>
    <property type="match status" value="1"/>
</dbReference>